<comment type="caution">
    <text evidence="1">The sequence shown here is derived from an EMBL/GenBank/DDBJ whole genome shotgun (WGS) entry which is preliminary data.</text>
</comment>
<evidence type="ECO:0008006" key="3">
    <source>
        <dbReference type="Google" id="ProtNLM"/>
    </source>
</evidence>
<evidence type="ECO:0000313" key="1">
    <source>
        <dbReference type="EMBL" id="RCX05213.1"/>
    </source>
</evidence>
<evidence type="ECO:0000313" key="2">
    <source>
        <dbReference type="Proteomes" id="UP000253517"/>
    </source>
</evidence>
<sequence>MKRRQPLTVYIIIAVLLGGISCRKEFIFNNLNLDIRFSADTLYLDTIFNGLNSSTRVLKVFNNANEGILIEKVALARGEESWYRLNVNGISGKAVERVEIGPRDSMYIFVEITPLSNALELLYVDSILFSSGGSTRYVHLVSLVSDAYFHFPDRYIPQFGLPYSLAPCNTTLPNDKPHVIYGYWVIDSLCTLTILPGTRLHFHSGSGIWVYNGGSLKVDPDNLGSYDNPVIFEGDRLEPFYKEIPGQWGGALGGIFLMGGSIDNVINNAFIKNGTIGIVLDSLDSPDPNTKITNTRLYNFSRVGLLGGFGSAEVVSTVVANCGLYCFYALGGRYSFTFTTFANYWNQNARSTPAVAITNFFEDINRNIQVRDIHKADFSSCIIYGSNNQELGILRAPSANGGVLEYFFRNSLLRVDPDTSKRGFNVSNPLVFQDCKINLNPRFRDVSQNNYLPDSLSPVIDQAFFDDAVRYPLDIRRKFRSNGGLPDMGAYEYYEN</sequence>
<protein>
    <recommendedName>
        <fullName evidence="3">Parallel beta helix pectate lyase-like protein</fullName>
    </recommendedName>
</protein>
<proteinExistence type="predicted"/>
<dbReference type="Proteomes" id="UP000253517">
    <property type="component" value="Unassembled WGS sequence"/>
</dbReference>
<keyword evidence="2" id="KW-1185">Reference proteome</keyword>
<dbReference type="EMBL" id="QPJS01000001">
    <property type="protein sequence ID" value="RCX05213.1"/>
    <property type="molecule type" value="Genomic_DNA"/>
</dbReference>
<dbReference type="SUPFAM" id="SSF51126">
    <property type="entry name" value="Pectin lyase-like"/>
    <property type="match status" value="1"/>
</dbReference>
<gene>
    <name evidence="1" type="ORF">DES35_101497</name>
</gene>
<name>A0A369A7U0_9FLAO</name>
<dbReference type="AlphaFoldDB" id="A0A369A7U0"/>
<accession>A0A369A7U0</accession>
<dbReference type="PROSITE" id="PS51257">
    <property type="entry name" value="PROKAR_LIPOPROTEIN"/>
    <property type="match status" value="1"/>
</dbReference>
<reference evidence="1 2" key="1">
    <citation type="submission" date="2018-07" db="EMBL/GenBank/DDBJ databases">
        <title>Genomic Encyclopedia of Type Strains, Phase IV (KMG-IV): sequencing the most valuable type-strain genomes for metagenomic binning, comparative biology and taxonomic classification.</title>
        <authorList>
            <person name="Goeker M."/>
        </authorList>
    </citation>
    <scope>NUCLEOTIDE SEQUENCE [LARGE SCALE GENOMIC DNA]</scope>
    <source>
        <strain evidence="1 2">DSM 21410</strain>
    </source>
</reference>
<dbReference type="InterPro" id="IPR011050">
    <property type="entry name" value="Pectin_lyase_fold/virulence"/>
</dbReference>
<dbReference type="RefSeq" id="WP_114365701.1">
    <property type="nucleotide sequence ID" value="NZ_BHZF01000001.1"/>
</dbReference>
<organism evidence="1 2">
    <name type="scientific">Schleiferia thermophila</name>
    <dbReference type="NCBI Taxonomy" id="884107"/>
    <lineage>
        <taxon>Bacteria</taxon>
        <taxon>Pseudomonadati</taxon>
        <taxon>Bacteroidota</taxon>
        <taxon>Flavobacteriia</taxon>
        <taxon>Flavobacteriales</taxon>
        <taxon>Schleiferiaceae</taxon>
        <taxon>Schleiferia</taxon>
    </lineage>
</organism>